<reference evidence="2" key="1">
    <citation type="submission" date="2025-08" db="UniProtKB">
        <authorList>
            <consortium name="RefSeq"/>
        </authorList>
    </citation>
    <scope>IDENTIFICATION</scope>
    <source>
        <tissue evidence="2">Whole body</tissue>
    </source>
</reference>
<gene>
    <name evidence="2" type="primary">LOC113463999</name>
</gene>
<dbReference type="PANTHER" id="PTHR46717">
    <property type="entry name" value="E3 UBIQUITIN-PROTEIN LIGASE RNF180"/>
    <property type="match status" value="1"/>
</dbReference>
<sequence>MEVKCKHCRKDLFDNERIPLMTSHGEVKRSCMDVGCGAANSESCSYLPTEMLPEWIEHAINQESWTKGRLHCPNCKNRVGLFNFVNESKCDCNKFIIPPVRITNSKVDIRFSIDISETDPISSD</sequence>
<dbReference type="AlphaFoldDB" id="A0AAJ7RWY5"/>
<dbReference type="Proteomes" id="UP000694925">
    <property type="component" value="Unplaced"/>
</dbReference>
<dbReference type="GO" id="GO:0005789">
    <property type="term" value="C:endoplasmic reticulum membrane"/>
    <property type="evidence" value="ECO:0007669"/>
    <property type="project" value="TreeGrafter"/>
</dbReference>
<dbReference type="GO" id="GO:0031624">
    <property type="term" value="F:ubiquitin conjugating enzyme binding"/>
    <property type="evidence" value="ECO:0007669"/>
    <property type="project" value="TreeGrafter"/>
</dbReference>
<dbReference type="RefSeq" id="XP_026667251.1">
    <property type="nucleotide sequence ID" value="XM_026811450.1"/>
</dbReference>
<dbReference type="GO" id="GO:0000209">
    <property type="term" value="P:protein polyubiquitination"/>
    <property type="evidence" value="ECO:0007669"/>
    <property type="project" value="InterPro"/>
</dbReference>
<organism evidence="1 2">
    <name type="scientific">Ceratina calcarata</name>
    <dbReference type="NCBI Taxonomy" id="156304"/>
    <lineage>
        <taxon>Eukaryota</taxon>
        <taxon>Metazoa</taxon>
        <taxon>Ecdysozoa</taxon>
        <taxon>Arthropoda</taxon>
        <taxon>Hexapoda</taxon>
        <taxon>Insecta</taxon>
        <taxon>Pterygota</taxon>
        <taxon>Neoptera</taxon>
        <taxon>Endopterygota</taxon>
        <taxon>Hymenoptera</taxon>
        <taxon>Apocrita</taxon>
        <taxon>Aculeata</taxon>
        <taxon>Apoidea</taxon>
        <taxon>Anthophila</taxon>
        <taxon>Apidae</taxon>
        <taxon>Ceratina</taxon>
        <taxon>Zadontomerus</taxon>
    </lineage>
</organism>
<dbReference type="KEGG" id="ccal:113463999"/>
<proteinExistence type="predicted"/>
<keyword evidence="1" id="KW-1185">Reference proteome</keyword>
<evidence type="ECO:0000313" key="1">
    <source>
        <dbReference type="Proteomes" id="UP000694925"/>
    </source>
</evidence>
<dbReference type="GeneID" id="113463999"/>
<dbReference type="GO" id="GO:0032436">
    <property type="term" value="P:positive regulation of proteasomal ubiquitin-dependent protein catabolic process"/>
    <property type="evidence" value="ECO:0007669"/>
    <property type="project" value="TreeGrafter"/>
</dbReference>
<protein>
    <submittedName>
        <fullName evidence="2">E3 ubiquitin-protein ligase RNF180-like</fullName>
    </submittedName>
</protein>
<dbReference type="GO" id="GO:0061630">
    <property type="term" value="F:ubiquitin protein ligase activity"/>
    <property type="evidence" value="ECO:0007669"/>
    <property type="project" value="InterPro"/>
</dbReference>
<dbReference type="PANTHER" id="PTHR46717:SF1">
    <property type="entry name" value="E3 UBIQUITIN-PROTEIN LIGASE RNF180"/>
    <property type="match status" value="1"/>
</dbReference>
<dbReference type="GO" id="GO:0042415">
    <property type="term" value="P:norepinephrine metabolic process"/>
    <property type="evidence" value="ECO:0007669"/>
    <property type="project" value="TreeGrafter"/>
</dbReference>
<evidence type="ECO:0000313" key="2">
    <source>
        <dbReference type="RefSeq" id="XP_026667251.1"/>
    </source>
</evidence>
<dbReference type="GO" id="GO:0042428">
    <property type="term" value="P:serotonin metabolic process"/>
    <property type="evidence" value="ECO:0007669"/>
    <property type="project" value="TreeGrafter"/>
</dbReference>
<dbReference type="InterPro" id="IPR033263">
    <property type="entry name" value="RNF180"/>
</dbReference>
<name>A0AAJ7RWY5_9HYME</name>
<accession>A0AAJ7RWY5</accession>